<gene>
    <name evidence="1" type="ORF">E6O51_17010</name>
</gene>
<name>A0A4S4AG02_9RHOO</name>
<keyword evidence="2" id="KW-1185">Reference proteome</keyword>
<protein>
    <submittedName>
        <fullName evidence="1">Uncharacterized protein</fullName>
    </submittedName>
</protein>
<evidence type="ECO:0000313" key="2">
    <source>
        <dbReference type="Proteomes" id="UP000307956"/>
    </source>
</evidence>
<dbReference type="EMBL" id="SSOD01000016">
    <property type="protein sequence ID" value="THF58041.1"/>
    <property type="molecule type" value="Genomic_DNA"/>
</dbReference>
<organism evidence="1 2">
    <name type="scientific">Pseudothauera rhizosphaerae</name>
    <dbReference type="NCBI Taxonomy" id="2565932"/>
    <lineage>
        <taxon>Bacteria</taxon>
        <taxon>Pseudomonadati</taxon>
        <taxon>Pseudomonadota</taxon>
        <taxon>Betaproteobacteria</taxon>
        <taxon>Rhodocyclales</taxon>
        <taxon>Zoogloeaceae</taxon>
        <taxon>Pseudothauera</taxon>
    </lineage>
</organism>
<sequence length="88" mass="9790">MSDDLKPCPFCGGAPELDTMRGFINKRALNKRNAPADPRLDDLATLVRRLAHSLNKPSGDTILAQKALDYLRRNGLQNSPLRDTDTKE</sequence>
<dbReference type="Proteomes" id="UP000307956">
    <property type="component" value="Unassembled WGS sequence"/>
</dbReference>
<dbReference type="OrthoDB" id="9157679at2"/>
<dbReference type="RefSeq" id="WP_136386208.1">
    <property type="nucleotide sequence ID" value="NZ_SSOD01000016.1"/>
</dbReference>
<proteinExistence type="predicted"/>
<accession>A0A4S4AG02</accession>
<comment type="caution">
    <text evidence="1">The sequence shown here is derived from an EMBL/GenBank/DDBJ whole genome shotgun (WGS) entry which is preliminary data.</text>
</comment>
<evidence type="ECO:0000313" key="1">
    <source>
        <dbReference type="EMBL" id="THF58041.1"/>
    </source>
</evidence>
<reference evidence="1 2" key="1">
    <citation type="submission" date="2019-04" db="EMBL/GenBank/DDBJ databases">
        <title>Azoarcus rhizosphaerae sp. nov. isolated from rhizosphere of Ficus religiosa.</title>
        <authorList>
            <person name="Lin S.-Y."/>
            <person name="Hameed A."/>
            <person name="Hsu Y.-H."/>
            <person name="Young C.-C."/>
        </authorList>
    </citation>
    <scope>NUCLEOTIDE SEQUENCE [LARGE SCALE GENOMIC DNA]</scope>
    <source>
        <strain evidence="1 2">CC-YHH848</strain>
    </source>
</reference>
<dbReference type="AlphaFoldDB" id="A0A4S4AG02"/>